<dbReference type="Gene3D" id="1.20.1260.20">
    <property type="entry name" value="PPE superfamily"/>
    <property type="match status" value="1"/>
</dbReference>
<evidence type="ECO:0008006" key="6">
    <source>
        <dbReference type="Google" id="ProtNLM"/>
    </source>
</evidence>
<dbReference type="EMBL" id="LQPW01000039">
    <property type="protein sequence ID" value="ORX10910.1"/>
    <property type="molecule type" value="Genomic_DNA"/>
</dbReference>
<dbReference type="AlphaFoldDB" id="A0A1X2EXB6"/>
<dbReference type="SUPFAM" id="SSF140459">
    <property type="entry name" value="PE/PPE dimer-like"/>
    <property type="match status" value="1"/>
</dbReference>
<dbReference type="InterPro" id="IPR038332">
    <property type="entry name" value="PPE_sf"/>
</dbReference>
<dbReference type="OrthoDB" id="4760747at2"/>
<evidence type="ECO:0000259" key="3">
    <source>
        <dbReference type="Pfam" id="PF12484"/>
    </source>
</evidence>
<gene>
    <name evidence="4" type="ORF">AWC27_23940</name>
</gene>
<protein>
    <recommendedName>
        <fullName evidence="6">PPE family protein</fullName>
    </recommendedName>
</protein>
<evidence type="ECO:0000313" key="5">
    <source>
        <dbReference type="Proteomes" id="UP000193317"/>
    </source>
</evidence>
<dbReference type="Pfam" id="PF00823">
    <property type="entry name" value="PPE"/>
    <property type="match status" value="1"/>
</dbReference>
<comment type="similarity">
    <text evidence="1">Belongs to the mycobacterial PPE family.</text>
</comment>
<dbReference type="PANTHER" id="PTHR46766:SF1">
    <property type="entry name" value="GLUTAMINE-RICH PROTEIN 2"/>
    <property type="match status" value="1"/>
</dbReference>
<keyword evidence="5" id="KW-1185">Reference proteome</keyword>
<dbReference type="Pfam" id="PF12484">
    <property type="entry name" value="PPE-SVP"/>
    <property type="match status" value="1"/>
</dbReference>
<dbReference type="InterPro" id="IPR022171">
    <property type="entry name" value="PPE_C"/>
</dbReference>
<dbReference type="PANTHER" id="PTHR46766">
    <property type="entry name" value="GLUTAMINE-RICH PROTEIN 2"/>
    <property type="match status" value="1"/>
</dbReference>
<sequence>MVDYGLLPPEINSARIYAGPGAASLVSAAVAWNGLAAEFQAAASGHRSVIEVLTSGPWLGPASTQLVSAVAPFITWLSGSSERAAEAASQAAAAAAAYERAYAASVPPPLIAANRTLLQELIATNVLGQNSSAISMLEAQYAEFWAQDSGAMYTYAGSAAAATNVTPLAPPAEVVDPLGVAEQAIAVLEAGGQGLQTQLNTLHTQLGTRVSDVVKALATPLNGQGAALDAWIVANTAFDDIVPLYSKYLSPYMNSMAAMIQSTQTIGQNTSGWSGIGNLCNTLFKPAAPAAAKAVEGAAQAAAGAGQAATGAAGNLGAGLGGISGSLGKAVGIGGLSVPANWVPWHATTNPGVAAAIPAAAESANSFPMAPPLGQFVNGGGYGRNLPSYGFKPLIMAKPPAAG</sequence>
<dbReference type="GO" id="GO:0052572">
    <property type="term" value="P:response to host immune response"/>
    <property type="evidence" value="ECO:0007669"/>
    <property type="project" value="TreeGrafter"/>
</dbReference>
<feature type="domain" description="PPE" evidence="2">
    <location>
        <begin position="3"/>
        <end position="165"/>
    </location>
</feature>
<dbReference type="Proteomes" id="UP000193317">
    <property type="component" value="Unassembled WGS sequence"/>
</dbReference>
<dbReference type="RefSeq" id="WP_085670163.1">
    <property type="nucleotide sequence ID" value="NZ_JACKRU010000554.1"/>
</dbReference>
<accession>A0A1X2EXB6</accession>
<comment type="caution">
    <text evidence="4">The sequence shown here is derived from an EMBL/GenBank/DDBJ whole genome shotgun (WGS) entry which is preliminary data.</text>
</comment>
<dbReference type="InterPro" id="IPR000030">
    <property type="entry name" value="PPE_dom"/>
</dbReference>
<feature type="domain" description="PPE family C-terminal" evidence="3">
    <location>
        <begin position="324"/>
        <end position="399"/>
    </location>
</feature>
<evidence type="ECO:0000259" key="2">
    <source>
        <dbReference type="Pfam" id="PF00823"/>
    </source>
</evidence>
<evidence type="ECO:0000313" key="4">
    <source>
        <dbReference type="EMBL" id="ORX10910.1"/>
    </source>
</evidence>
<name>A0A1X2EXB6_MYCSZ</name>
<evidence type="ECO:0000256" key="1">
    <source>
        <dbReference type="ARBA" id="ARBA00010652"/>
    </source>
</evidence>
<proteinExistence type="inferred from homology"/>
<reference evidence="4 5" key="1">
    <citation type="submission" date="2016-01" db="EMBL/GenBank/DDBJ databases">
        <title>The new phylogeny of the genus Mycobacterium.</title>
        <authorList>
            <person name="Tarcisio F."/>
            <person name="Conor M."/>
            <person name="Antonella G."/>
            <person name="Elisabetta G."/>
            <person name="Giulia F.S."/>
            <person name="Sara T."/>
            <person name="Anna F."/>
            <person name="Clotilde B."/>
            <person name="Roberto B."/>
            <person name="Veronica D.S."/>
            <person name="Fabio R."/>
            <person name="Monica P."/>
            <person name="Olivier J."/>
            <person name="Enrico T."/>
            <person name="Nicola S."/>
        </authorList>
    </citation>
    <scope>NUCLEOTIDE SEQUENCE [LARGE SCALE GENOMIC DNA]</scope>
    <source>
        <strain evidence="4 5">DSM 44166</strain>
    </source>
</reference>
<organism evidence="4 5">
    <name type="scientific">Mycobacterium szulgai</name>
    <dbReference type="NCBI Taxonomy" id="1787"/>
    <lineage>
        <taxon>Bacteria</taxon>
        <taxon>Bacillati</taxon>
        <taxon>Actinomycetota</taxon>
        <taxon>Actinomycetes</taxon>
        <taxon>Mycobacteriales</taxon>
        <taxon>Mycobacteriaceae</taxon>
        <taxon>Mycobacterium</taxon>
    </lineage>
</organism>